<evidence type="ECO:0000256" key="1">
    <source>
        <dbReference type="ARBA" id="ARBA00022574"/>
    </source>
</evidence>
<feature type="compositionally biased region" description="Low complexity" evidence="4">
    <location>
        <begin position="789"/>
        <end position="805"/>
    </location>
</feature>
<name>A0AB34JA48_PRYPA</name>
<accession>A0AB34JA48</accession>
<keyword evidence="2" id="KW-0677">Repeat</keyword>
<comment type="caution">
    <text evidence="5">The sequence shown here is derived from an EMBL/GenBank/DDBJ whole genome shotgun (WGS) entry which is preliminary data.</text>
</comment>
<dbReference type="Proteomes" id="UP001515480">
    <property type="component" value="Unassembled WGS sequence"/>
</dbReference>
<evidence type="ECO:0000313" key="5">
    <source>
        <dbReference type="EMBL" id="KAL1515725.1"/>
    </source>
</evidence>
<dbReference type="EMBL" id="JBGBPQ010000011">
    <property type="protein sequence ID" value="KAL1515725.1"/>
    <property type="molecule type" value="Genomic_DNA"/>
</dbReference>
<protein>
    <submittedName>
        <fullName evidence="5">Uncharacterized protein</fullName>
    </submittedName>
</protein>
<evidence type="ECO:0000256" key="4">
    <source>
        <dbReference type="SAM" id="MobiDB-lite"/>
    </source>
</evidence>
<dbReference type="SMART" id="SM00320">
    <property type="entry name" value="WD40"/>
    <property type="match status" value="3"/>
</dbReference>
<dbReference type="InterPro" id="IPR036322">
    <property type="entry name" value="WD40_repeat_dom_sf"/>
</dbReference>
<dbReference type="AlphaFoldDB" id="A0AB34JA48"/>
<dbReference type="InterPro" id="IPR050505">
    <property type="entry name" value="WDR55/POC1"/>
</dbReference>
<dbReference type="PANTHER" id="PTHR44019:SF8">
    <property type="entry name" value="POC1 CENTRIOLAR PROTEIN HOMOLOG"/>
    <property type="match status" value="1"/>
</dbReference>
<keyword evidence="6" id="KW-1185">Reference proteome</keyword>
<keyword evidence="1 3" id="KW-0853">WD repeat</keyword>
<feature type="region of interest" description="Disordered" evidence="4">
    <location>
        <begin position="679"/>
        <end position="721"/>
    </location>
</feature>
<feature type="repeat" description="WD" evidence="3">
    <location>
        <begin position="493"/>
        <end position="534"/>
    </location>
</feature>
<feature type="region of interest" description="Disordered" evidence="4">
    <location>
        <begin position="773"/>
        <end position="805"/>
    </location>
</feature>
<dbReference type="InterPro" id="IPR015943">
    <property type="entry name" value="WD40/YVTN_repeat-like_dom_sf"/>
</dbReference>
<feature type="compositionally biased region" description="Polar residues" evidence="4">
    <location>
        <begin position="630"/>
        <end position="647"/>
    </location>
</feature>
<evidence type="ECO:0000256" key="3">
    <source>
        <dbReference type="PROSITE-ProRule" id="PRU00221"/>
    </source>
</evidence>
<dbReference type="Pfam" id="PF00400">
    <property type="entry name" value="WD40"/>
    <property type="match status" value="1"/>
</dbReference>
<dbReference type="PROSITE" id="PS50082">
    <property type="entry name" value="WD_REPEATS_2"/>
    <property type="match status" value="1"/>
</dbReference>
<dbReference type="PANTHER" id="PTHR44019">
    <property type="entry name" value="WD REPEAT-CONTAINING PROTEIN 55"/>
    <property type="match status" value="1"/>
</dbReference>
<evidence type="ECO:0000313" key="6">
    <source>
        <dbReference type="Proteomes" id="UP001515480"/>
    </source>
</evidence>
<organism evidence="5 6">
    <name type="scientific">Prymnesium parvum</name>
    <name type="common">Toxic golden alga</name>
    <dbReference type="NCBI Taxonomy" id="97485"/>
    <lineage>
        <taxon>Eukaryota</taxon>
        <taxon>Haptista</taxon>
        <taxon>Haptophyta</taxon>
        <taxon>Prymnesiophyceae</taxon>
        <taxon>Prymnesiales</taxon>
        <taxon>Prymnesiaceae</taxon>
        <taxon>Prymnesium</taxon>
    </lineage>
</organism>
<evidence type="ECO:0000256" key="2">
    <source>
        <dbReference type="ARBA" id="ARBA00022737"/>
    </source>
</evidence>
<reference evidence="5 6" key="1">
    <citation type="journal article" date="2024" name="Science">
        <title>Giant polyketide synthase enzymes in the biosynthesis of giant marine polyether toxins.</title>
        <authorList>
            <person name="Fallon T.R."/>
            <person name="Shende V.V."/>
            <person name="Wierzbicki I.H."/>
            <person name="Pendleton A.L."/>
            <person name="Watervoot N.F."/>
            <person name="Auber R.P."/>
            <person name="Gonzalez D.J."/>
            <person name="Wisecaver J.H."/>
            <person name="Moore B.S."/>
        </authorList>
    </citation>
    <scope>NUCLEOTIDE SEQUENCE [LARGE SCALE GENOMIC DNA]</scope>
    <source>
        <strain evidence="5 6">12B1</strain>
    </source>
</reference>
<dbReference type="Gene3D" id="2.130.10.10">
    <property type="entry name" value="YVTN repeat-like/Quinoprotein amine dehydrogenase"/>
    <property type="match status" value="1"/>
</dbReference>
<proteinExistence type="predicted"/>
<dbReference type="InterPro" id="IPR001680">
    <property type="entry name" value="WD40_rpt"/>
</dbReference>
<gene>
    <name evidence="5" type="ORF">AB1Y20_002341</name>
</gene>
<sequence length="805" mass="84033">MGNEISSMSSMSCTLPRKVPTLEESLDAVCDGMEHVADRVEQVWDDATAQAPAKASCVLSDEEKLAANRWFHELVQQQDRVADGSTPCVYEDGSMALFLESVGLLSAPLADGGSLPDEAVMDGVARRGGLEGLRQMPQTEAMLSRLHSIPVGHWLIADPGRKGYYLEEWVDLVSRLRGPSLIADELTVPFDDPLSVSALLQIRDAGVLMCGCANTSPLDQMEHMLDATGAAAAASSSCRGGSIDPIGSVRPLGALLLYGWPELPDAAVPVPPRPRAGAPAAHAAAPEALATNLRAYLALTSAVTCLGYCRSRRLLLVGCKSGAVQIYSPTPHWTSLQYRFALEAHVSPVARLVLLPHPRRAVEAPAASDGSVPVNDELLITVASCADRDFDPQLDVFSYDLGEQLSLLLHTPFVDPVSCLEAEAILPSASHAPARLFAGSATGALSILTLATPPAKAAPPPDNPSALAPPLDFVAVDAPAEESLVLREVQHLAEAHAARVTALHHCAARSMLCSGAADGSICVWSLAAREVKGATTRLLGKLRSPQPLGPVLSLSTTPCRGGVPPRVIAAGAAGHLNEFHLRGGYVCRSLTRVPGGLSTLAVDMRADGSSLWIGRDDGTVQLWRWPVTTTAPTAESEDAPSSSSTPPLSYDGPRHALPKATAAAFTPITAALDDALQSSTTRTPNRGFVESPDIPTNGYSKGGRVEEMMNEPAPPPTGPGAFDSLDSLGPLGAAGAAYLDSNPKTKQWLNAATDALEAAGDALEDAIESSLGLGDPKLAEDLPDPTHLGGVATRGASTGGRAAVR</sequence>
<dbReference type="SUPFAM" id="SSF50978">
    <property type="entry name" value="WD40 repeat-like"/>
    <property type="match status" value="1"/>
</dbReference>
<feature type="region of interest" description="Disordered" evidence="4">
    <location>
        <begin position="630"/>
        <end position="655"/>
    </location>
</feature>